<evidence type="ECO:0000313" key="2">
    <source>
        <dbReference type="WBParaSite" id="nRc.2.0.1.t19592-RA"/>
    </source>
</evidence>
<dbReference type="Proteomes" id="UP000887565">
    <property type="component" value="Unplaced"/>
</dbReference>
<accession>A0A915J1L9</accession>
<dbReference type="WBParaSite" id="nRc.2.0.1.t19592-RA">
    <property type="protein sequence ID" value="nRc.2.0.1.t19592-RA"/>
    <property type="gene ID" value="nRc.2.0.1.g19592"/>
</dbReference>
<name>A0A915J1L9_ROMCU</name>
<proteinExistence type="predicted"/>
<evidence type="ECO:0000313" key="1">
    <source>
        <dbReference type="Proteomes" id="UP000887565"/>
    </source>
</evidence>
<keyword evidence="1" id="KW-1185">Reference proteome</keyword>
<reference evidence="2" key="1">
    <citation type="submission" date="2022-11" db="UniProtKB">
        <authorList>
            <consortium name="WormBaseParasite"/>
        </authorList>
    </citation>
    <scope>IDENTIFICATION</scope>
</reference>
<dbReference type="AlphaFoldDB" id="A0A915J1L9"/>
<sequence length="177" mass="19970">MLRFPAAMRFFNNPATSFLQSDVLAYAALDAYYLLLLFLASVVTALSPNSSYFGHEEQAHGPPYRIAQFLGLQIGLQYETDPALPQIPHEVDNLWIDRIAANQPLCDRTYQGTHYCYLPSTILSLLQVDGEWFQRLTTCMPLAALLALPCSTAEYAYVNDLLIRHAQNFDLATRTTF</sequence>
<organism evidence="1 2">
    <name type="scientific">Romanomermis culicivorax</name>
    <name type="common">Nematode worm</name>
    <dbReference type="NCBI Taxonomy" id="13658"/>
    <lineage>
        <taxon>Eukaryota</taxon>
        <taxon>Metazoa</taxon>
        <taxon>Ecdysozoa</taxon>
        <taxon>Nematoda</taxon>
        <taxon>Enoplea</taxon>
        <taxon>Dorylaimia</taxon>
        <taxon>Mermithida</taxon>
        <taxon>Mermithoidea</taxon>
        <taxon>Mermithidae</taxon>
        <taxon>Romanomermis</taxon>
    </lineage>
</organism>
<protein>
    <submittedName>
        <fullName evidence="2">Uncharacterized protein</fullName>
    </submittedName>
</protein>